<keyword evidence="1" id="KW-0472">Membrane</keyword>
<keyword evidence="1" id="KW-0812">Transmembrane</keyword>
<proteinExistence type="predicted"/>
<reference evidence="2" key="1">
    <citation type="journal article" date="2021" name="Proc. Natl. Acad. Sci. U.S.A.">
        <title>A Catalog of Tens of Thousands of Viruses from Human Metagenomes Reveals Hidden Associations with Chronic Diseases.</title>
        <authorList>
            <person name="Tisza M.J."/>
            <person name="Buck C.B."/>
        </authorList>
    </citation>
    <scope>NUCLEOTIDE SEQUENCE</scope>
    <source>
        <strain evidence="2">Ctuy39</strain>
    </source>
</reference>
<keyword evidence="1" id="KW-1133">Transmembrane helix</keyword>
<evidence type="ECO:0000256" key="1">
    <source>
        <dbReference type="SAM" id="Phobius"/>
    </source>
</evidence>
<accession>A0A8S5VEH2</accession>
<dbReference type="EMBL" id="BK016249">
    <property type="protein sequence ID" value="DAG05080.1"/>
    <property type="molecule type" value="Genomic_DNA"/>
</dbReference>
<organism evidence="2">
    <name type="scientific">Siphoviridae sp. ctuy39</name>
    <dbReference type="NCBI Taxonomy" id="2825719"/>
    <lineage>
        <taxon>Viruses</taxon>
        <taxon>Duplodnaviria</taxon>
        <taxon>Heunggongvirae</taxon>
        <taxon>Uroviricota</taxon>
        <taxon>Caudoviricetes</taxon>
    </lineage>
</organism>
<feature type="transmembrane region" description="Helical" evidence="1">
    <location>
        <begin position="6"/>
        <end position="34"/>
    </location>
</feature>
<evidence type="ECO:0000313" key="2">
    <source>
        <dbReference type="EMBL" id="DAG05080.1"/>
    </source>
</evidence>
<name>A0A8S5VEH2_9CAUD</name>
<sequence length="58" mass="6847">MVGGFFGIFATLQMLLCYYVYSTFYIFPFLYIYIFSTLYDFSSNIVTLVREMAQPRAL</sequence>
<protein>
    <submittedName>
        <fullName evidence="2">Uncharacterized protein</fullName>
    </submittedName>
</protein>